<dbReference type="SUPFAM" id="SSF47923">
    <property type="entry name" value="Ypt/Rab-GAP domain of gyp1p"/>
    <property type="match status" value="2"/>
</dbReference>
<feature type="non-terminal residue" evidence="4">
    <location>
        <position position="321"/>
    </location>
</feature>
<evidence type="ECO:0000313" key="4">
    <source>
        <dbReference type="EMBL" id="EDQ89978.1"/>
    </source>
</evidence>
<dbReference type="RefSeq" id="XP_001745400.1">
    <property type="nucleotide sequence ID" value="XM_001745348.1"/>
</dbReference>
<keyword evidence="5" id="KW-1185">Reference proteome</keyword>
<dbReference type="GeneID" id="5890691"/>
<dbReference type="Gene3D" id="1.10.472.80">
    <property type="entry name" value="Ypt/Rab-GAP domain of gyp1p, domain 3"/>
    <property type="match status" value="1"/>
</dbReference>
<dbReference type="AlphaFoldDB" id="A9UY81"/>
<dbReference type="GO" id="GO:0005096">
    <property type="term" value="F:GTPase activator activity"/>
    <property type="evidence" value="ECO:0000318"/>
    <property type="project" value="GO_Central"/>
</dbReference>
<dbReference type="SMART" id="SM00164">
    <property type="entry name" value="TBC"/>
    <property type="match status" value="1"/>
</dbReference>
<feature type="domain" description="Rab-GAP TBC" evidence="3">
    <location>
        <begin position="23"/>
        <end position="302"/>
    </location>
</feature>
<dbReference type="PANTHER" id="PTHR22957">
    <property type="entry name" value="TBC1 DOMAIN FAMILY MEMBER GTPASE-ACTIVATING PROTEIN"/>
    <property type="match status" value="1"/>
</dbReference>
<dbReference type="GO" id="GO:0005829">
    <property type="term" value="C:cytosol"/>
    <property type="evidence" value="ECO:0007669"/>
    <property type="project" value="GOC"/>
</dbReference>
<accession>A9UY81</accession>
<feature type="region of interest" description="Disordered" evidence="2">
    <location>
        <begin position="60"/>
        <end position="85"/>
    </location>
</feature>
<dbReference type="Gene3D" id="1.10.8.270">
    <property type="entry name" value="putative rabgap domain of human tbc1 domain family member 14 like domains"/>
    <property type="match status" value="1"/>
</dbReference>
<evidence type="ECO:0000256" key="2">
    <source>
        <dbReference type="SAM" id="MobiDB-lite"/>
    </source>
</evidence>
<dbReference type="PROSITE" id="PS50086">
    <property type="entry name" value="TBC_RABGAP"/>
    <property type="match status" value="1"/>
</dbReference>
<dbReference type="GO" id="GO:0030904">
    <property type="term" value="C:retromer complex"/>
    <property type="evidence" value="ECO:0000318"/>
    <property type="project" value="GO_Central"/>
</dbReference>
<keyword evidence="1" id="KW-0343">GTPase activation</keyword>
<evidence type="ECO:0000259" key="3">
    <source>
        <dbReference type="PROSITE" id="PS50086"/>
    </source>
</evidence>
<dbReference type="GO" id="GO:0005794">
    <property type="term" value="C:Golgi apparatus"/>
    <property type="evidence" value="ECO:0000318"/>
    <property type="project" value="GO_Central"/>
</dbReference>
<evidence type="ECO:0000313" key="5">
    <source>
        <dbReference type="Proteomes" id="UP000001357"/>
    </source>
</evidence>
<dbReference type="InterPro" id="IPR000195">
    <property type="entry name" value="Rab-GAP-TBC_dom"/>
</dbReference>
<dbReference type="Proteomes" id="UP000001357">
    <property type="component" value="Unassembled WGS sequence"/>
</dbReference>
<dbReference type="OMA" id="GINDECK"/>
<dbReference type="InParanoid" id="A9UY81"/>
<dbReference type="GO" id="GO:0010008">
    <property type="term" value="C:endosome membrane"/>
    <property type="evidence" value="ECO:0000318"/>
    <property type="project" value="GO_Central"/>
</dbReference>
<name>A9UY81_MONBE</name>
<proteinExistence type="predicted"/>
<gene>
    <name evidence="4" type="ORF">MONBRDRAFT_1452</name>
</gene>
<evidence type="ECO:0000256" key="1">
    <source>
        <dbReference type="ARBA" id="ARBA00022468"/>
    </source>
</evidence>
<dbReference type="Pfam" id="PF00566">
    <property type="entry name" value="RabGAP-TBC"/>
    <property type="match status" value="2"/>
</dbReference>
<feature type="non-terminal residue" evidence="4">
    <location>
        <position position="1"/>
    </location>
</feature>
<dbReference type="PANTHER" id="PTHR22957:SF337">
    <property type="entry name" value="TBC1 DOMAIN FAMILY MEMBER 5"/>
    <property type="match status" value="1"/>
</dbReference>
<protein>
    <recommendedName>
        <fullName evidence="3">Rab-GAP TBC domain-containing protein</fullName>
    </recommendedName>
</protein>
<dbReference type="GO" id="GO:0042147">
    <property type="term" value="P:retrograde transport, endosome to Golgi"/>
    <property type="evidence" value="ECO:0000318"/>
    <property type="project" value="GO_Central"/>
</dbReference>
<dbReference type="STRING" id="81824.A9UY81"/>
<organism evidence="4 5">
    <name type="scientific">Monosiga brevicollis</name>
    <name type="common">Choanoflagellate</name>
    <dbReference type="NCBI Taxonomy" id="81824"/>
    <lineage>
        <taxon>Eukaryota</taxon>
        <taxon>Choanoflagellata</taxon>
        <taxon>Craspedida</taxon>
        <taxon>Salpingoecidae</taxon>
        <taxon>Monosiga</taxon>
    </lineage>
</organism>
<dbReference type="KEGG" id="mbr:MONBRDRAFT_1452"/>
<reference evidence="4 5" key="1">
    <citation type="journal article" date="2008" name="Nature">
        <title>The genome of the choanoflagellate Monosiga brevicollis and the origin of metazoans.</title>
        <authorList>
            <consortium name="JGI Sequencing"/>
            <person name="King N."/>
            <person name="Westbrook M.J."/>
            <person name="Young S.L."/>
            <person name="Kuo A."/>
            <person name="Abedin M."/>
            <person name="Chapman J."/>
            <person name="Fairclough S."/>
            <person name="Hellsten U."/>
            <person name="Isogai Y."/>
            <person name="Letunic I."/>
            <person name="Marr M."/>
            <person name="Pincus D."/>
            <person name="Putnam N."/>
            <person name="Rokas A."/>
            <person name="Wright K.J."/>
            <person name="Zuzow R."/>
            <person name="Dirks W."/>
            <person name="Good M."/>
            <person name="Goodstein D."/>
            <person name="Lemons D."/>
            <person name="Li W."/>
            <person name="Lyons J.B."/>
            <person name="Morris A."/>
            <person name="Nichols S."/>
            <person name="Richter D.J."/>
            <person name="Salamov A."/>
            <person name="Bork P."/>
            <person name="Lim W.A."/>
            <person name="Manning G."/>
            <person name="Miller W.T."/>
            <person name="McGinnis W."/>
            <person name="Shapiro H."/>
            <person name="Tjian R."/>
            <person name="Grigoriev I.V."/>
            <person name="Rokhsar D."/>
        </authorList>
    </citation>
    <scope>NUCLEOTIDE SEQUENCE [LARGE SCALE GENOMIC DNA]</scope>
    <source>
        <strain evidence="5">MX1 / ATCC 50154</strain>
    </source>
</reference>
<sequence length="321" mass="37353">WADMFLRPDYLGCLRNEGMATVLRDRPFRSVSWRLFLGALPEDQTAWAKRLKDARRSYHEKAASAASDPRGAAQRDLPPNMHHPLTEESASAWSTYFEDLELRDVIRRDVTRTFPEEHFFEDPEIQELMIRMLFTYSKLNSDVSYRQGMHELLAALLLVLAKEAAVVHQHPDLEAQLRLVLDPTFIEEDTYDLFEHLMIDMKPFFFSDQYRRPEAHHRQTNTVSLPATQTPIVPASLIRIAIFSRLFGYGLLGKAEPTLLQKLRKLDIPPQIYGLRWIRLLLSREFSLADTMIIWDALFAVNQNLELIDYLCVAMLTYIKD</sequence>
<dbReference type="FunFam" id="1.10.8.270:FF:000075">
    <property type="entry name" value="RaB GAP related"/>
    <property type="match status" value="1"/>
</dbReference>
<dbReference type="EMBL" id="CH991549">
    <property type="protein sequence ID" value="EDQ89978.1"/>
    <property type="molecule type" value="Genomic_DNA"/>
</dbReference>
<dbReference type="InterPro" id="IPR035969">
    <property type="entry name" value="Rab-GAP_TBC_sf"/>
</dbReference>
<dbReference type="eggNOG" id="KOG1091">
    <property type="taxonomic scope" value="Eukaryota"/>
</dbReference>